<dbReference type="Proteomes" id="UP001408789">
    <property type="component" value="Unassembled WGS sequence"/>
</dbReference>
<feature type="region of interest" description="Disordered" evidence="1">
    <location>
        <begin position="113"/>
        <end position="136"/>
    </location>
</feature>
<proteinExistence type="predicted"/>
<gene>
    <name evidence="2" type="ORF">SSX86_033011</name>
</gene>
<comment type="caution">
    <text evidence="2">The sequence shown here is derived from an EMBL/GenBank/DDBJ whole genome shotgun (WGS) entry which is preliminary data.</text>
</comment>
<dbReference type="EMBL" id="JBCNJP010017140">
    <property type="protein sequence ID" value="KAK9048026.1"/>
    <property type="molecule type" value="Genomic_DNA"/>
</dbReference>
<dbReference type="InterPro" id="IPR025322">
    <property type="entry name" value="PADRE_dom"/>
</dbReference>
<organism evidence="2 3">
    <name type="scientific">Deinandra increscens subsp. villosa</name>
    <dbReference type="NCBI Taxonomy" id="3103831"/>
    <lineage>
        <taxon>Eukaryota</taxon>
        <taxon>Viridiplantae</taxon>
        <taxon>Streptophyta</taxon>
        <taxon>Embryophyta</taxon>
        <taxon>Tracheophyta</taxon>
        <taxon>Spermatophyta</taxon>
        <taxon>Magnoliopsida</taxon>
        <taxon>eudicotyledons</taxon>
        <taxon>Gunneridae</taxon>
        <taxon>Pentapetalae</taxon>
        <taxon>asterids</taxon>
        <taxon>campanulids</taxon>
        <taxon>Asterales</taxon>
        <taxon>Asteraceae</taxon>
        <taxon>Asteroideae</taxon>
        <taxon>Heliantheae alliance</taxon>
        <taxon>Madieae</taxon>
        <taxon>Madiinae</taxon>
        <taxon>Deinandra</taxon>
    </lineage>
</organism>
<dbReference type="PANTHER" id="PTHR33052">
    <property type="entry name" value="DUF4228 DOMAIN PROTEIN-RELATED"/>
    <property type="match status" value="1"/>
</dbReference>
<sequence length="191" mass="21029">MGACFSSSADYSSVPDSALVISPRGELRPYSTPVFVSDVLHQIAEEEEEESAAFFLCNSDNLWYDGRITPLDAHDELDAAQIYFVLPVSKLGDRLAASEMAALAVKASVALNGKRQNSPSTRKKKKQKKKSKSSKISPFVVAMESSRINVIVDENKQPVGMSRSGSIRKARLAVRSFKLRLSTIYETDQSH</sequence>
<reference evidence="2 3" key="1">
    <citation type="submission" date="2024-04" db="EMBL/GenBank/DDBJ databases">
        <title>The reference genome of an endangered Asteraceae, Deinandra increscens subsp. villosa, native to the Central Coast of California.</title>
        <authorList>
            <person name="Guilliams M."/>
            <person name="Hasenstab-Lehman K."/>
            <person name="Meyer R."/>
            <person name="Mcevoy S."/>
        </authorList>
    </citation>
    <scope>NUCLEOTIDE SEQUENCE [LARGE SCALE GENOMIC DNA]</scope>
    <source>
        <tissue evidence="2">Leaf</tissue>
    </source>
</reference>
<dbReference type="Pfam" id="PF14009">
    <property type="entry name" value="PADRE"/>
    <property type="match status" value="1"/>
</dbReference>
<dbReference type="AlphaFoldDB" id="A0AAP0C2M0"/>
<evidence type="ECO:0000313" key="3">
    <source>
        <dbReference type="Proteomes" id="UP001408789"/>
    </source>
</evidence>
<evidence type="ECO:0000313" key="2">
    <source>
        <dbReference type="EMBL" id="KAK9048026.1"/>
    </source>
</evidence>
<protein>
    <submittedName>
        <fullName evidence="2">Uncharacterized protein</fullName>
    </submittedName>
</protein>
<accession>A0AAP0C2M0</accession>
<feature type="compositionally biased region" description="Basic residues" evidence="1">
    <location>
        <begin position="121"/>
        <end position="133"/>
    </location>
</feature>
<name>A0AAP0C2M0_9ASTR</name>
<evidence type="ECO:0000256" key="1">
    <source>
        <dbReference type="SAM" id="MobiDB-lite"/>
    </source>
</evidence>
<keyword evidence="3" id="KW-1185">Reference proteome</keyword>